<reference evidence="1 2" key="1">
    <citation type="submission" date="2020-11" db="EMBL/GenBank/DDBJ databases">
        <title>Whole Genome sequence of MDR strain of Klebsiella pneumoniae K219 isolated from sputum.</title>
        <authorList>
            <person name="Aditi B.P."/>
            <person name="Mahalakshmi K."/>
            <person name="Naveen Kumar V."/>
        </authorList>
    </citation>
    <scope>NUCLEOTIDE SEQUENCE [LARGE SCALE GENOMIC DNA]</scope>
    <source>
        <strain evidence="1 2">K219</strain>
    </source>
</reference>
<accession>A0A7S9E0U9</accession>
<evidence type="ECO:0000313" key="1">
    <source>
        <dbReference type="EMBL" id="QPG07511.1"/>
    </source>
</evidence>
<evidence type="ECO:0000313" key="2">
    <source>
        <dbReference type="Proteomes" id="UP000594592"/>
    </source>
</evidence>
<organism evidence="1 2">
    <name type="scientific">Klebsiella pneumoniae subsp. pneumoniae</name>
    <dbReference type="NCBI Taxonomy" id="72407"/>
    <lineage>
        <taxon>Bacteria</taxon>
        <taxon>Pseudomonadati</taxon>
        <taxon>Pseudomonadota</taxon>
        <taxon>Gammaproteobacteria</taxon>
        <taxon>Enterobacterales</taxon>
        <taxon>Enterobacteriaceae</taxon>
        <taxon>Klebsiella/Raoultella group</taxon>
        <taxon>Klebsiella</taxon>
        <taxon>Klebsiella pneumoniae complex</taxon>
    </lineage>
</organism>
<protein>
    <submittedName>
        <fullName evidence="1">Uncharacterized protein</fullName>
    </submittedName>
</protein>
<sequence length="115" mass="12915">MSAKDEFRKRVQQGSINLANLENKVKSDIQNFRARLYELVKEIEEWLHNTGVKTDVIDAHYTDESIDLIPEVKHLSNYKASFVTMKNGMKSASLVPLGFTAAMPVVGAGYQSKVI</sequence>
<dbReference type="EMBL" id="CP064820">
    <property type="protein sequence ID" value="QPG07511.1"/>
    <property type="molecule type" value="Genomic_DNA"/>
</dbReference>
<gene>
    <name evidence="1" type="ORF">IUJ34_23230</name>
</gene>
<dbReference type="Proteomes" id="UP000594592">
    <property type="component" value="Chromosome"/>
</dbReference>
<name>A0A7S9E0U9_KLEPN</name>
<proteinExistence type="predicted"/>
<dbReference type="AlphaFoldDB" id="A0A7S9E0U9"/>